<organism evidence="11 12">
    <name type="scientific">Christensenella hongkongensis</name>
    <dbReference type="NCBI Taxonomy" id="270498"/>
    <lineage>
        <taxon>Bacteria</taxon>
        <taxon>Bacillati</taxon>
        <taxon>Bacillota</taxon>
        <taxon>Clostridia</taxon>
        <taxon>Christensenellales</taxon>
        <taxon>Christensenellaceae</taxon>
        <taxon>Christensenella</taxon>
    </lineage>
</organism>
<dbReference type="Pfam" id="PF02080">
    <property type="entry name" value="TrkA_C"/>
    <property type="match status" value="1"/>
</dbReference>
<feature type="transmembrane region" description="Helical" evidence="9">
    <location>
        <begin position="86"/>
        <end position="110"/>
    </location>
</feature>
<evidence type="ECO:0000256" key="9">
    <source>
        <dbReference type="SAM" id="Phobius"/>
    </source>
</evidence>
<comment type="subcellular location">
    <subcellularLocation>
        <location evidence="1">Cell membrane</location>
        <topology evidence="1">Multi-pass membrane protein</topology>
    </subcellularLocation>
</comment>
<evidence type="ECO:0000313" key="12">
    <source>
        <dbReference type="Proteomes" id="UP000034076"/>
    </source>
</evidence>
<gene>
    <name evidence="11" type="ORF">CHK_2172</name>
</gene>
<evidence type="ECO:0000256" key="1">
    <source>
        <dbReference type="ARBA" id="ARBA00004651"/>
    </source>
</evidence>
<evidence type="ECO:0000256" key="5">
    <source>
        <dbReference type="ARBA" id="ARBA00022692"/>
    </source>
</evidence>
<dbReference type="GO" id="GO:0006813">
    <property type="term" value="P:potassium ion transport"/>
    <property type="evidence" value="ECO:0007669"/>
    <property type="project" value="InterPro"/>
</dbReference>
<evidence type="ECO:0000256" key="3">
    <source>
        <dbReference type="ARBA" id="ARBA00022449"/>
    </source>
</evidence>
<dbReference type="OrthoDB" id="9775180at2"/>
<feature type="transmembrane region" description="Helical" evidence="9">
    <location>
        <begin position="117"/>
        <end position="136"/>
    </location>
</feature>
<feature type="transmembrane region" description="Helical" evidence="9">
    <location>
        <begin position="358"/>
        <end position="381"/>
    </location>
</feature>
<evidence type="ECO:0000259" key="10">
    <source>
        <dbReference type="PROSITE" id="PS51202"/>
    </source>
</evidence>
<protein>
    <submittedName>
        <fullName evidence="11">Na(+)/H(+) antiporter</fullName>
    </submittedName>
</protein>
<keyword evidence="3" id="KW-0050">Antiport</keyword>
<feature type="transmembrane region" description="Helical" evidence="9">
    <location>
        <begin position="28"/>
        <end position="50"/>
    </location>
</feature>
<comment type="caution">
    <text evidence="11">The sequence shown here is derived from an EMBL/GenBank/DDBJ whole genome shotgun (WGS) entry which is preliminary data.</text>
</comment>
<evidence type="ECO:0000256" key="2">
    <source>
        <dbReference type="ARBA" id="ARBA00022448"/>
    </source>
</evidence>
<evidence type="ECO:0000313" key="11">
    <source>
        <dbReference type="EMBL" id="KKI50109.1"/>
    </source>
</evidence>
<dbReference type="InterPro" id="IPR038770">
    <property type="entry name" value="Na+/solute_symporter_sf"/>
</dbReference>
<dbReference type="PATRIC" id="fig|270498.16.peg.1920"/>
<accession>A0A0M2NC95</accession>
<feature type="transmembrane region" description="Helical" evidence="9">
    <location>
        <begin position="214"/>
        <end position="232"/>
    </location>
</feature>
<keyword evidence="4" id="KW-1003">Cell membrane</keyword>
<keyword evidence="8 9" id="KW-0472">Membrane</keyword>
<keyword evidence="6 9" id="KW-1133">Transmembrane helix</keyword>
<feature type="transmembrane region" description="Helical" evidence="9">
    <location>
        <begin position="238"/>
        <end position="256"/>
    </location>
</feature>
<dbReference type="Gene3D" id="3.30.70.1450">
    <property type="entry name" value="Regulator of K+ conductance, C-terminal domain"/>
    <property type="match status" value="1"/>
</dbReference>
<dbReference type="EMBL" id="LAYJ01000112">
    <property type="protein sequence ID" value="KKI50109.1"/>
    <property type="molecule type" value="Genomic_DNA"/>
</dbReference>
<keyword evidence="2" id="KW-0813">Transport</keyword>
<name>A0A0M2NC95_9FIRM</name>
<sequence>MIPILIFIAVVLLLCVFSSKLLYRFGIPALLIFLILGMLFGSDGFGGIYFDNFELAEQIGSFGLIFIMFYGGFGTSWKAAKPVLAPSIWLATAGVIITALLTGWFCYFILKTTLLEGLLVGAVIASTDAASVFSILRSRKLNLKGGLASMLEVESGSNDPIAYMLTITILSMMSVSGQVNIAAMIIMQIVFGLGIGFALALISTAILKRINFEIEGLYTIYVVAIVVLGYALSQLVGGNGYLCVYVIGIILGNTKLKHKRTLVHFFDGISWIMQMVLFFVLGLLAYPSHIPAIIGPAVLIALFMMFVARPAAVFGILSFFKIPFKEKLFVSWVGLRGAAAIVFAIMAITQASALKNDVFHIVFFVALFSVAVQGTLTPLFAKKLGLVEKDNSVFKTFTDYQDEAEMHLIEVTIDLKNPWNGRTLTEIDIPEGVLVVMVKRGRKNITPNGSTVLLTGDTLVLSGDNFDEIPL</sequence>
<proteinExistence type="predicted"/>
<dbReference type="InterPro" id="IPR006153">
    <property type="entry name" value="Cation/H_exchanger_TM"/>
</dbReference>
<dbReference type="NCBIfam" id="NF003715">
    <property type="entry name" value="PRK05326.1-2"/>
    <property type="match status" value="1"/>
</dbReference>
<dbReference type="GO" id="GO:0015297">
    <property type="term" value="F:antiporter activity"/>
    <property type="evidence" value="ECO:0007669"/>
    <property type="project" value="UniProtKB-KW"/>
</dbReference>
<dbReference type="GO" id="GO:0005886">
    <property type="term" value="C:plasma membrane"/>
    <property type="evidence" value="ECO:0007669"/>
    <property type="project" value="UniProtKB-SubCell"/>
</dbReference>
<dbReference type="STRING" id="270498.CHK_2172"/>
<reference evidence="11 12" key="1">
    <citation type="submission" date="2015-04" db="EMBL/GenBank/DDBJ databases">
        <title>Draft genome sequence of bacteremic isolate Catabacter hongkongensis type strain HKU16T.</title>
        <authorList>
            <person name="Lau S.K."/>
            <person name="Teng J.L."/>
            <person name="Huang Y."/>
            <person name="Curreem S.O."/>
            <person name="Tsui S.K."/>
            <person name="Woo P.C."/>
        </authorList>
    </citation>
    <scope>NUCLEOTIDE SEQUENCE [LARGE SCALE GENOMIC DNA]</scope>
    <source>
        <strain evidence="11 12">HKU16</strain>
    </source>
</reference>
<feature type="transmembrane region" description="Helical" evidence="9">
    <location>
        <begin position="293"/>
        <end position="317"/>
    </location>
</feature>
<evidence type="ECO:0000256" key="6">
    <source>
        <dbReference type="ARBA" id="ARBA00022989"/>
    </source>
</evidence>
<evidence type="ECO:0000256" key="8">
    <source>
        <dbReference type="ARBA" id="ARBA00023136"/>
    </source>
</evidence>
<keyword evidence="7" id="KW-0406">Ion transport</keyword>
<feature type="transmembrane region" description="Helical" evidence="9">
    <location>
        <begin position="329"/>
        <end position="352"/>
    </location>
</feature>
<feature type="transmembrane region" description="Helical" evidence="9">
    <location>
        <begin position="181"/>
        <end position="202"/>
    </location>
</feature>
<dbReference type="Proteomes" id="UP000034076">
    <property type="component" value="Unassembled WGS sequence"/>
</dbReference>
<feature type="transmembrane region" description="Helical" evidence="9">
    <location>
        <begin position="62"/>
        <end position="80"/>
    </location>
</feature>
<dbReference type="RefSeq" id="WP_046444007.1">
    <property type="nucleotide sequence ID" value="NZ_CAUERS010000032.1"/>
</dbReference>
<dbReference type="PANTHER" id="PTHR32507:SF7">
    <property type="entry name" value="K(+)_H(+) ANTIPORTER NHAP2"/>
    <property type="match status" value="1"/>
</dbReference>
<evidence type="ECO:0000256" key="7">
    <source>
        <dbReference type="ARBA" id="ARBA00023065"/>
    </source>
</evidence>
<feature type="transmembrane region" description="Helical" evidence="9">
    <location>
        <begin position="268"/>
        <end position="287"/>
    </location>
</feature>
<dbReference type="GO" id="GO:1902600">
    <property type="term" value="P:proton transmembrane transport"/>
    <property type="evidence" value="ECO:0007669"/>
    <property type="project" value="InterPro"/>
</dbReference>
<evidence type="ECO:0000256" key="4">
    <source>
        <dbReference type="ARBA" id="ARBA00022475"/>
    </source>
</evidence>
<dbReference type="Gene3D" id="1.20.1530.20">
    <property type="match status" value="1"/>
</dbReference>
<dbReference type="Pfam" id="PF00999">
    <property type="entry name" value="Na_H_Exchanger"/>
    <property type="match status" value="1"/>
</dbReference>
<dbReference type="NCBIfam" id="NF003716">
    <property type="entry name" value="PRK05326.1-3"/>
    <property type="match status" value="1"/>
</dbReference>
<keyword evidence="5 9" id="KW-0812">Transmembrane</keyword>
<dbReference type="InterPro" id="IPR006037">
    <property type="entry name" value="RCK_C"/>
</dbReference>
<dbReference type="GO" id="GO:0008324">
    <property type="term" value="F:monoatomic cation transmembrane transporter activity"/>
    <property type="evidence" value="ECO:0007669"/>
    <property type="project" value="InterPro"/>
</dbReference>
<keyword evidence="12" id="KW-1185">Reference proteome</keyword>
<dbReference type="InterPro" id="IPR036721">
    <property type="entry name" value="RCK_C_sf"/>
</dbReference>
<dbReference type="PANTHER" id="PTHR32507">
    <property type="entry name" value="NA(+)/H(+) ANTIPORTER 1"/>
    <property type="match status" value="1"/>
</dbReference>
<dbReference type="PROSITE" id="PS51202">
    <property type="entry name" value="RCK_C"/>
    <property type="match status" value="1"/>
</dbReference>
<feature type="domain" description="RCK C-terminal" evidence="10">
    <location>
        <begin position="395"/>
        <end position="471"/>
    </location>
</feature>
<dbReference type="AlphaFoldDB" id="A0A0M2NC95"/>
<dbReference type="SUPFAM" id="SSF116726">
    <property type="entry name" value="TrkA C-terminal domain-like"/>
    <property type="match status" value="1"/>
</dbReference>